<keyword evidence="4" id="KW-0238">DNA-binding</keyword>
<evidence type="ECO:0000256" key="4">
    <source>
        <dbReference type="ARBA" id="ARBA00023125"/>
    </source>
</evidence>
<dbReference type="InterPro" id="IPR005119">
    <property type="entry name" value="LysR_subst-bd"/>
</dbReference>
<dbReference type="Gene3D" id="3.40.190.290">
    <property type="match status" value="1"/>
</dbReference>
<dbReference type="GO" id="GO:0003677">
    <property type="term" value="F:DNA binding"/>
    <property type="evidence" value="ECO:0007669"/>
    <property type="project" value="UniProtKB-KW"/>
</dbReference>
<dbReference type="FunFam" id="1.10.10.10:FF:000456">
    <property type="entry name" value="LysR family transcriptional regulator ArgP"/>
    <property type="match status" value="1"/>
</dbReference>
<dbReference type="Pfam" id="PF00126">
    <property type="entry name" value="HTH_1"/>
    <property type="match status" value="1"/>
</dbReference>
<dbReference type="InterPro" id="IPR017685">
    <property type="entry name" value="ArgP"/>
</dbReference>
<keyword evidence="2" id="KW-0678">Repressor</keyword>
<dbReference type="SUPFAM" id="SSF46785">
    <property type="entry name" value="Winged helix' DNA-binding domain"/>
    <property type="match status" value="1"/>
</dbReference>
<dbReference type="Pfam" id="PF03466">
    <property type="entry name" value="LysR_substrate"/>
    <property type="match status" value="1"/>
</dbReference>
<evidence type="ECO:0000256" key="2">
    <source>
        <dbReference type="ARBA" id="ARBA00022491"/>
    </source>
</evidence>
<dbReference type="NCBIfam" id="NF009888">
    <property type="entry name" value="PRK13348.1"/>
    <property type="match status" value="1"/>
</dbReference>
<dbReference type="PROSITE" id="PS50931">
    <property type="entry name" value="HTH_LYSR"/>
    <property type="match status" value="1"/>
</dbReference>
<dbReference type="InterPro" id="IPR036388">
    <property type="entry name" value="WH-like_DNA-bd_sf"/>
</dbReference>
<evidence type="ECO:0000256" key="1">
    <source>
        <dbReference type="ARBA" id="ARBA00009437"/>
    </source>
</evidence>
<comment type="similarity">
    <text evidence="1">Belongs to the LysR transcriptional regulatory family.</text>
</comment>
<evidence type="ECO:0000313" key="9">
    <source>
        <dbReference type="EMBL" id="TCP53524.1"/>
    </source>
</evidence>
<dbReference type="NCBIfam" id="NF002964">
    <property type="entry name" value="PRK03635.1"/>
    <property type="match status" value="1"/>
</dbReference>
<keyword evidence="5" id="KW-0010">Activator</keyword>
<keyword evidence="6" id="KW-0804">Transcription</keyword>
<dbReference type="InterPro" id="IPR000847">
    <property type="entry name" value="LysR_HTH_N"/>
</dbReference>
<dbReference type="NCBIfam" id="TIGR03298">
    <property type="entry name" value="argP"/>
    <property type="match status" value="1"/>
</dbReference>
<protein>
    <recommendedName>
        <fullName evidence="7">HTH-type transcriptional regulator LysG</fullName>
    </recommendedName>
</protein>
<reference evidence="9 10" key="1">
    <citation type="submission" date="2019-03" db="EMBL/GenBank/DDBJ databases">
        <title>Genomic Encyclopedia of Type Strains, Phase IV (KMG-IV): sequencing the most valuable type-strain genomes for metagenomic binning, comparative biology and taxonomic classification.</title>
        <authorList>
            <person name="Goeker M."/>
        </authorList>
    </citation>
    <scope>NUCLEOTIDE SEQUENCE [LARGE SCALE GENOMIC DNA]</scope>
    <source>
        <strain evidence="9 10">DSM 45765</strain>
    </source>
</reference>
<dbReference type="SUPFAM" id="SSF53850">
    <property type="entry name" value="Periplasmic binding protein-like II"/>
    <property type="match status" value="1"/>
</dbReference>
<dbReference type="Proteomes" id="UP000294911">
    <property type="component" value="Unassembled WGS sequence"/>
</dbReference>
<feature type="domain" description="HTH lysR-type" evidence="8">
    <location>
        <begin position="4"/>
        <end position="60"/>
    </location>
</feature>
<organism evidence="9 10">
    <name type="scientific">Tamaricihabitans halophyticus</name>
    <dbReference type="NCBI Taxonomy" id="1262583"/>
    <lineage>
        <taxon>Bacteria</taxon>
        <taxon>Bacillati</taxon>
        <taxon>Actinomycetota</taxon>
        <taxon>Actinomycetes</taxon>
        <taxon>Pseudonocardiales</taxon>
        <taxon>Pseudonocardiaceae</taxon>
        <taxon>Tamaricihabitans</taxon>
    </lineage>
</organism>
<dbReference type="AlphaFoldDB" id="A0A4R2QW88"/>
<proteinExistence type="inferred from homology"/>
<comment type="caution">
    <text evidence="9">The sequence shown here is derived from an EMBL/GenBank/DDBJ whole genome shotgun (WGS) entry which is preliminary data.</text>
</comment>
<evidence type="ECO:0000256" key="7">
    <source>
        <dbReference type="ARBA" id="ARBA00074218"/>
    </source>
</evidence>
<dbReference type="EMBL" id="SLXQ01000004">
    <property type="protein sequence ID" value="TCP53524.1"/>
    <property type="molecule type" value="Genomic_DNA"/>
</dbReference>
<dbReference type="PANTHER" id="PTHR30579:SF2">
    <property type="entry name" value="HTH-TYPE TRANSCRIPTIONAL REGULATOR ARGP"/>
    <property type="match status" value="1"/>
</dbReference>
<evidence type="ECO:0000256" key="6">
    <source>
        <dbReference type="ARBA" id="ARBA00023163"/>
    </source>
</evidence>
<dbReference type="InterPro" id="IPR050176">
    <property type="entry name" value="LTTR"/>
</dbReference>
<evidence type="ECO:0000313" key="10">
    <source>
        <dbReference type="Proteomes" id="UP000294911"/>
    </source>
</evidence>
<dbReference type="Gene3D" id="1.10.10.10">
    <property type="entry name" value="Winged helix-like DNA-binding domain superfamily/Winged helix DNA-binding domain"/>
    <property type="match status" value="1"/>
</dbReference>
<keyword evidence="3" id="KW-0805">Transcription regulation</keyword>
<gene>
    <name evidence="9" type="ORF">EV191_10491</name>
</gene>
<keyword evidence="10" id="KW-1185">Reference proteome</keyword>
<dbReference type="InterPro" id="IPR036390">
    <property type="entry name" value="WH_DNA-bd_sf"/>
</dbReference>
<evidence type="ECO:0000256" key="5">
    <source>
        <dbReference type="ARBA" id="ARBA00023159"/>
    </source>
</evidence>
<dbReference type="GO" id="GO:0003700">
    <property type="term" value="F:DNA-binding transcription factor activity"/>
    <property type="evidence" value="ECO:0007669"/>
    <property type="project" value="InterPro"/>
</dbReference>
<evidence type="ECO:0000256" key="3">
    <source>
        <dbReference type="ARBA" id="ARBA00023015"/>
    </source>
</evidence>
<evidence type="ECO:0000259" key="8">
    <source>
        <dbReference type="PROSITE" id="PS50931"/>
    </source>
</evidence>
<dbReference type="OrthoDB" id="3252676at2"/>
<sequence length="299" mass="32485">MSELAPDQLRTLLAVVEHGTFDAAAHALHVTPSAVSQRLKALEHGTGRVLVRRSKPVRLTESGQILVRYARQLAQLEHDARAELGLTRQHGPARLPIAVNADSLATWFLPAITNMPAESGFCVELHREDQSTTTELLRAGLVLAAVTSAVEPVTGCTVRRLGRMRYLPTASPGLIARWLPDWPAVPLTTTLPATPLVAFDRNDDLQDQFLRELGHTGTTMRHLVPSSEGFVEAIASGMGWGMVPEPQALPHLATGALINLDTERAIDVPLFWQQWKLDSPPLTATARAVANAASRALRD</sequence>
<dbReference type="RefSeq" id="WP_132877246.1">
    <property type="nucleotide sequence ID" value="NZ_SLXQ01000004.1"/>
</dbReference>
<dbReference type="PANTHER" id="PTHR30579">
    <property type="entry name" value="TRANSCRIPTIONAL REGULATOR"/>
    <property type="match status" value="1"/>
</dbReference>
<name>A0A4R2QW88_9PSEU</name>
<accession>A0A4R2QW88</accession>